<dbReference type="AlphaFoldDB" id="A0A0F9SS28"/>
<organism evidence="1">
    <name type="scientific">marine sediment metagenome</name>
    <dbReference type="NCBI Taxonomy" id="412755"/>
    <lineage>
        <taxon>unclassified sequences</taxon>
        <taxon>metagenomes</taxon>
        <taxon>ecological metagenomes</taxon>
    </lineage>
</organism>
<reference evidence="1" key="1">
    <citation type="journal article" date="2015" name="Nature">
        <title>Complex archaea that bridge the gap between prokaryotes and eukaryotes.</title>
        <authorList>
            <person name="Spang A."/>
            <person name="Saw J.H."/>
            <person name="Jorgensen S.L."/>
            <person name="Zaremba-Niedzwiedzka K."/>
            <person name="Martijn J."/>
            <person name="Lind A.E."/>
            <person name="van Eijk R."/>
            <person name="Schleper C."/>
            <person name="Guy L."/>
            <person name="Ettema T.J."/>
        </authorList>
    </citation>
    <scope>NUCLEOTIDE SEQUENCE</scope>
</reference>
<sequence>MTPEELRSQGPPTTLDNTLRSMYRGCPRKDYWFLRGYDYKEGTKPAYFIFGSAFTEMQDYWYKNLGDDEGALKAGKEYWEIHIEGKETFKPDNLETLEGLWKLYIERYPSEPWNLIAGEVGWRFPIGERDGRILWYGGSMDGYVEWPGYGFLVLENKTTGGWLSRPYLAQWAYSPQVTGYIWGLTQLKGEEIFGCLMNLSCKNLPGPRAKRTTAQFARPLEQRSTVALEEFEAEVIDDFRLISEEWDRWIWKKTIDPGECVGRPGRSACLFRYICRTPIPFEEIDPLTFQGIKLRKGVWEPWKRRGEQT</sequence>
<evidence type="ECO:0008006" key="2">
    <source>
        <dbReference type="Google" id="ProtNLM"/>
    </source>
</evidence>
<protein>
    <recommendedName>
        <fullName evidence="2">PD-(D/E)XK endonuclease-like domain-containing protein</fullName>
    </recommendedName>
</protein>
<comment type="caution">
    <text evidence="1">The sequence shown here is derived from an EMBL/GenBank/DDBJ whole genome shotgun (WGS) entry which is preliminary data.</text>
</comment>
<name>A0A0F9SS28_9ZZZZ</name>
<proteinExistence type="predicted"/>
<gene>
    <name evidence="1" type="ORF">LCGC14_0739430</name>
</gene>
<accession>A0A0F9SS28</accession>
<dbReference type="EMBL" id="LAZR01001741">
    <property type="protein sequence ID" value="KKN39831.1"/>
    <property type="molecule type" value="Genomic_DNA"/>
</dbReference>
<evidence type="ECO:0000313" key="1">
    <source>
        <dbReference type="EMBL" id="KKN39831.1"/>
    </source>
</evidence>